<protein>
    <recommendedName>
        <fullName evidence="10">Serine protease</fullName>
        <ecNumber evidence="10">3.4.21.-</ecNumber>
    </recommendedName>
</protein>
<dbReference type="GO" id="GO:0030246">
    <property type="term" value="F:carbohydrate binding"/>
    <property type="evidence" value="ECO:0007669"/>
    <property type="project" value="InterPro"/>
</dbReference>
<dbReference type="RefSeq" id="WP_086331622.1">
    <property type="nucleotide sequence ID" value="NZ_NGLE02000001.1"/>
</dbReference>
<dbReference type="InterPro" id="IPR009003">
    <property type="entry name" value="Peptidase_S1_PA"/>
</dbReference>
<dbReference type="InterPro" id="IPR008256">
    <property type="entry name" value="Peptidase_S1B"/>
</dbReference>
<keyword evidence="3 10" id="KW-0732">Signal</keyword>
<dbReference type="GO" id="GO:0006508">
    <property type="term" value="P:proteolysis"/>
    <property type="evidence" value="ECO:0007669"/>
    <property type="project" value="UniProtKB-KW"/>
</dbReference>
<dbReference type="PROSITE" id="PS50853">
    <property type="entry name" value="FN3"/>
    <property type="match status" value="2"/>
</dbReference>
<dbReference type="Proteomes" id="UP000195139">
    <property type="component" value="Unassembled WGS sequence"/>
</dbReference>
<dbReference type="Gene3D" id="2.40.10.10">
    <property type="entry name" value="Trypsin-like serine proteases"/>
    <property type="match status" value="2"/>
</dbReference>
<dbReference type="GO" id="GO:0004252">
    <property type="term" value="F:serine-type endopeptidase activity"/>
    <property type="evidence" value="ECO:0007669"/>
    <property type="project" value="InterPro"/>
</dbReference>
<feature type="active site" description="Charge relay system" evidence="9">
    <location>
        <position position="82"/>
    </location>
</feature>
<reference evidence="13" key="1">
    <citation type="submission" date="2017-05" db="EMBL/GenBank/DDBJ databases">
        <title>The Genome Sequence of Enterococcus sp. 4G2_DIV0659.</title>
        <authorList>
            <consortium name="The Broad Institute Genomics Platform"/>
            <consortium name="The Broad Institute Genomic Center for Infectious Diseases"/>
            <person name="Earl A."/>
            <person name="Manson A."/>
            <person name="Schwartman J."/>
            <person name="Gilmore M."/>
            <person name="Abouelleil A."/>
            <person name="Cao P."/>
            <person name="Chapman S."/>
            <person name="Cusick C."/>
            <person name="Shea T."/>
            <person name="Young S."/>
            <person name="Neafsey D."/>
            <person name="Nusbaum C."/>
            <person name="Birren B."/>
        </authorList>
    </citation>
    <scope>NUCLEOTIDE SEQUENCE [LARGE SCALE GENOMIC DNA]</scope>
    <source>
        <strain evidence="13">4G2_DIV0659</strain>
    </source>
</reference>
<dbReference type="InterPro" id="IPR008353">
    <property type="entry name" value="Peptidase_S1B_tx"/>
</dbReference>
<reference evidence="12 14" key="2">
    <citation type="submission" date="2018-07" db="EMBL/GenBank/DDBJ databases">
        <title>The Genome Sequence of Enterococcus sp. DIV0659b.</title>
        <authorList>
            <consortium name="The Broad Institute Genomics Platform"/>
            <consortium name="The Broad Institute Genomic Center for Infectious Diseases"/>
            <person name="Earl A."/>
            <person name="Manson A."/>
            <person name="Schwartman J."/>
            <person name="Gilmore M."/>
            <person name="Abouelleil A."/>
            <person name="Cao P."/>
            <person name="Chapman S."/>
            <person name="Cusick C."/>
            <person name="Shea T."/>
            <person name="Young S."/>
            <person name="Neafsey D."/>
            <person name="Nusbaum C."/>
            <person name="Birren B."/>
        </authorList>
    </citation>
    <scope>NUCLEOTIDE SEQUENCE [LARGE SCALE GENOMIC DNA]</scope>
    <source>
        <strain evidence="12 14">4G2_DIV0659</strain>
    </source>
</reference>
<dbReference type="PRINTS" id="PR00839">
    <property type="entry name" value="V8PROTEASE"/>
</dbReference>
<feature type="domain" description="Fibronectin type-III" evidence="11">
    <location>
        <begin position="261"/>
        <end position="349"/>
    </location>
</feature>
<keyword evidence="6" id="KW-0119">Carbohydrate metabolism</keyword>
<dbReference type="PANTHER" id="PTHR46957">
    <property type="entry name" value="CYTOKINE RECEPTOR"/>
    <property type="match status" value="1"/>
</dbReference>
<feature type="chain" id="PRO_5039745713" description="Serine protease" evidence="10">
    <location>
        <begin position="21"/>
        <end position="539"/>
    </location>
</feature>
<evidence type="ECO:0000256" key="1">
    <source>
        <dbReference type="ARBA" id="ARBA00008764"/>
    </source>
</evidence>
<dbReference type="InterPro" id="IPR050713">
    <property type="entry name" value="RTP_Phos/Ushers"/>
</dbReference>
<dbReference type="EC" id="3.4.21.-" evidence="10"/>
<dbReference type="SMART" id="SM00495">
    <property type="entry name" value="ChtBD3"/>
    <property type="match status" value="2"/>
</dbReference>
<evidence type="ECO:0000313" key="12">
    <source>
        <dbReference type="EMBL" id="MEI5992947.1"/>
    </source>
</evidence>
<evidence type="ECO:0000313" key="14">
    <source>
        <dbReference type="Proteomes" id="UP000195139"/>
    </source>
</evidence>
<keyword evidence="8" id="KW-0624">Polysaccharide degradation</keyword>
<dbReference type="EMBL" id="NGLE02000001">
    <property type="protein sequence ID" value="MEI5992947.1"/>
    <property type="molecule type" value="Genomic_DNA"/>
</dbReference>
<evidence type="ECO:0000256" key="4">
    <source>
        <dbReference type="ARBA" id="ARBA00022801"/>
    </source>
</evidence>
<keyword evidence="7" id="KW-0326">Glycosidase</keyword>
<feature type="active site" description="Charge relay system" evidence="9">
    <location>
        <position position="207"/>
    </location>
</feature>
<dbReference type="InterPro" id="IPR036573">
    <property type="entry name" value="CBM_sf_5/12"/>
</dbReference>
<dbReference type="SUPFAM" id="SSF49265">
    <property type="entry name" value="Fibronectin type III"/>
    <property type="match status" value="1"/>
</dbReference>
<keyword evidence="14" id="KW-1185">Reference proteome</keyword>
<dbReference type="InterPro" id="IPR003610">
    <property type="entry name" value="CBM5/12"/>
</dbReference>
<sequence>MKIKKIVTLLLCGVVLSTTIATTTGYAEERKPESRAVIGKDERVRIMDTTKAPYSSIAYLSAGRVFGSSTVIGKNKLLTAGHVVENVKTSWDISQVKVYPARNGNTMPYGSFDIESVDIHNYWSEGHNRDFDIAVVTVKPNSRGQNIGDVVPIIPVKDVPYVSPGTKGSVPGYSQDKYGELWEGKGSVLSQTVHRLFYDIDAIAGTSGSPVFNEQNQLIAVHTSEILIGGLPVKNSGSKITRSNYEFIAKHLDQKETDTQAPSQVTGLKATNVTQNSAQLSWNPSTDNVGVDKYEVYRNGVRIGESKTTNYSVSGLTADTSYTFTVAAVDKAGNRSQVSSGVSIRTEREPVTQAPSQVTGLKATNVTQNSAQLLWNPSTTNVGIDRYEVYRNGVRIGESKTTNYSVSGLTADTSYTFAIVAVDKAANRSQMSAGLTVRTEKEADKPVEGQTTWVQSKVYVGGDKVFYKGIEYKAKWWTQGNTPGTNDVWEKLSTGIIEEWNSNLAYTGNSLVTYKGTQYKAKWWTRGEEPGKSPVWEKQ</sequence>
<dbReference type="SUPFAM" id="SSF50494">
    <property type="entry name" value="Trypsin-like serine proteases"/>
    <property type="match status" value="1"/>
</dbReference>
<evidence type="ECO:0000256" key="7">
    <source>
        <dbReference type="ARBA" id="ARBA00023295"/>
    </source>
</evidence>
<dbReference type="CDD" id="cd12215">
    <property type="entry name" value="ChiC_BD"/>
    <property type="match status" value="2"/>
</dbReference>
<dbReference type="EMBL" id="NGLE01000004">
    <property type="protein sequence ID" value="OTO05589.1"/>
    <property type="molecule type" value="Genomic_DNA"/>
</dbReference>
<comment type="caution">
    <text evidence="13">The sequence shown here is derived from an EMBL/GenBank/DDBJ whole genome shotgun (WGS) entry which is preliminary data.</text>
</comment>
<feature type="domain" description="Fibronectin type-III" evidence="11">
    <location>
        <begin position="354"/>
        <end position="442"/>
    </location>
</feature>
<dbReference type="Pfam" id="PF02839">
    <property type="entry name" value="CBM_5_12"/>
    <property type="match status" value="2"/>
</dbReference>
<dbReference type="STRING" id="1834181.A5880_002762"/>
<evidence type="ECO:0000256" key="10">
    <source>
        <dbReference type="RuleBase" id="RU004296"/>
    </source>
</evidence>
<dbReference type="InterPro" id="IPR043504">
    <property type="entry name" value="Peptidase_S1_PA_chymotrypsin"/>
</dbReference>
<evidence type="ECO:0000256" key="3">
    <source>
        <dbReference type="ARBA" id="ARBA00022729"/>
    </source>
</evidence>
<dbReference type="CDD" id="cd00063">
    <property type="entry name" value="FN3"/>
    <property type="match status" value="2"/>
</dbReference>
<dbReference type="OrthoDB" id="9775889at2"/>
<dbReference type="PRINTS" id="PR01774">
    <property type="entry name" value="EXFOLTOXIN"/>
</dbReference>
<accession>A0A242C605</accession>
<dbReference type="GO" id="GO:0000272">
    <property type="term" value="P:polysaccharide catabolic process"/>
    <property type="evidence" value="ECO:0007669"/>
    <property type="project" value="UniProtKB-KW"/>
</dbReference>
<keyword evidence="4 10" id="KW-0378">Hydrolase</keyword>
<dbReference type="SMART" id="SM00060">
    <property type="entry name" value="FN3"/>
    <property type="match status" value="2"/>
</dbReference>
<dbReference type="GO" id="GO:0005576">
    <property type="term" value="C:extracellular region"/>
    <property type="evidence" value="ECO:0007669"/>
    <property type="project" value="InterPro"/>
</dbReference>
<dbReference type="GO" id="GO:0016020">
    <property type="term" value="C:membrane"/>
    <property type="evidence" value="ECO:0007669"/>
    <property type="project" value="UniProtKB-SubCell"/>
</dbReference>
<keyword evidence="5 10" id="KW-0720">Serine protease</keyword>
<feature type="active site" description="Charge relay system" evidence="9">
    <location>
        <position position="132"/>
    </location>
</feature>
<dbReference type="Pfam" id="PF13365">
    <property type="entry name" value="Trypsin_2"/>
    <property type="match status" value="1"/>
</dbReference>
<dbReference type="InterPro" id="IPR003961">
    <property type="entry name" value="FN3_dom"/>
</dbReference>
<evidence type="ECO:0000256" key="6">
    <source>
        <dbReference type="ARBA" id="ARBA00023277"/>
    </source>
</evidence>
<dbReference type="InterPro" id="IPR036116">
    <property type="entry name" value="FN3_sf"/>
</dbReference>
<dbReference type="Pfam" id="PF00041">
    <property type="entry name" value="fn3"/>
    <property type="match status" value="2"/>
</dbReference>
<comment type="similarity">
    <text evidence="1 10">Belongs to the peptidase S1B family.</text>
</comment>
<feature type="signal peptide" evidence="10">
    <location>
        <begin position="1"/>
        <end position="20"/>
    </location>
</feature>
<evidence type="ECO:0000256" key="2">
    <source>
        <dbReference type="ARBA" id="ARBA00022670"/>
    </source>
</evidence>
<proteinExistence type="inferred from homology"/>
<dbReference type="Gene3D" id="2.10.10.20">
    <property type="entry name" value="Carbohydrate-binding module superfamily 5/12"/>
    <property type="match status" value="2"/>
</dbReference>
<gene>
    <name evidence="12" type="ORF">A5880_000486</name>
    <name evidence="13" type="ORF">A5880_002762</name>
</gene>
<dbReference type="GO" id="GO:0004553">
    <property type="term" value="F:hydrolase activity, hydrolyzing O-glycosyl compounds"/>
    <property type="evidence" value="ECO:0007669"/>
    <property type="project" value="InterPro"/>
</dbReference>
<dbReference type="FunFam" id="2.60.40.10:FF:001114">
    <property type="entry name" value="Chitinase A1"/>
    <property type="match status" value="1"/>
</dbReference>
<evidence type="ECO:0000256" key="8">
    <source>
        <dbReference type="ARBA" id="ARBA00023326"/>
    </source>
</evidence>
<dbReference type="Gene3D" id="2.60.40.10">
    <property type="entry name" value="Immunoglobulins"/>
    <property type="match status" value="2"/>
</dbReference>
<dbReference type="InterPro" id="IPR013783">
    <property type="entry name" value="Ig-like_fold"/>
</dbReference>
<name>A0A242C605_9ENTE</name>
<keyword evidence="2 10" id="KW-0645">Protease</keyword>
<evidence type="ECO:0000256" key="5">
    <source>
        <dbReference type="ARBA" id="ARBA00022825"/>
    </source>
</evidence>
<organism evidence="13">
    <name type="scientific">Candidatus Enterococcus mansonii</name>
    <dbReference type="NCBI Taxonomy" id="1834181"/>
    <lineage>
        <taxon>Bacteria</taxon>
        <taxon>Bacillati</taxon>
        <taxon>Bacillota</taxon>
        <taxon>Bacilli</taxon>
        <taxon>Lactobacillales</taxon>
        <taxon>Enterococcaceae</taxon>
        <taxon>Enterococcus</taxon>
    </lineage>
</organism>
<dbReference type="AlphaFoldDB" id="A0A242C605"/>
<dbReference type="SUPFAM" id="SSF51055">
    <property type="entry name" value="Carbohydrate binding domain"/>
    <property type="match status" value="2"/>
</dbReference>
<evidence type="ECO:0000256" key="9">
    <source>
        <dbReference type="PIRSR" id="PIRSR608256-1"/>
    </source>
</evidence>
<evidence type="ECO:0000313" key="13">
    <source>
        <dbReference type="EMBL" id="OTO05589.1"/>
    </source>
</evidence>
<dbReference type="PANTHER" id="PTHR46957:SF3">
    <property type="entry name" value="CYTOKINE RECEPTOR"/>
    <property type="match status" value="1"/>
</dbReference>
<evidence type="ECO:0000259" key="11">
    <source>
        <dbReference type="PROSITE" id="PS50853"/>
    </source>
</evidence>